<gene>
    <name evidence="2" type="ORF">O181_099499</name>
</gene>
<organism evidence="2 3">
    <name type="scientific">Austropuccinia psidii MF-1</name>
    <dbReference type="NCBI Taxonomy" id="1389203"/>
    <lineage>
        <taxon>Eukaryota</taxon>
        <taxon>Fungi</taxon>
        <taxon>Dikarya</taxon>
        <taxon>Basidiomycota</taxon>
        <taxon>Pucciniomycotina</taxon>
        <taxon>Pucciniomycetes</taxon>
        <taxon>Pucciniales</taxon>
        <taxon>Sphaerophragmiaceae</taxon>
        <taxon>Austropuccinia</taxon>
    </lineage>
</organism>
<feature type="region of interest" description="Disordered" evidence="1">
    <location>
        <begin position="50"/>
        <end position="101"/>
    </location>
</feature>
<evidence type="ECO:0000313" key="3">
    <source>
        <dbReference type="Proteomes" id="UP000765509"/>
    </source>
</evidence>
<dbReference type="Proteomes" id="UP000765509">
    <property type="component" value="Unassembled WGS sequence"/>
</dbReference>
<sequence length="101" mass="11897">MEQQPAYPHKTQSIRLSSHNIQAQKRMQLELDQRGQEGIIHEEKWTGITEKQSKIATASTTNNNHPIETETEAQQPIQEINEDIEKNEERQEYQDNNEQRE</sequence>
<accession>A0A9Q3JCT0</accession>
<dbReference type="EMBL" id="AVOT02068602">
    <property type="protein sequence ID" value="MBW0559784.1"/>
    <property type="molecule type" value="Genomic_DNA"/>
</dbReference>
<reference evidence="2" key="1">
    <citation type="submission" date="2021-03" db="EMBL/GenBank/DDBJ databases">
        <title>Draft genome sequence of rust myrtle Austropuccinia psidii MF-1, a brazilian biotype.</title>
        <authorList>
            <person name="Quecine M.C."/>
            <person name="Pachon D.M.R."/>
            <person name="Bonatelli M.L."/>
            <person name="Correr F.H."/>
            <person name="Franceschini L.M."/>
            <person name="Leite T.F."/>
            <person name="Margarido G.R.A."/>
            <person name="Almeida C.A."/>
            <person name="Ferrarezi J.A."/>
            <person name="Labate C.A."/>
        </authorList>
    </citation>
    <scope>NUCLEOTIDE SEQUENCE</scope>
    <source>
        <strain evidence="2">MF-1</strain>
    </source>
</reference>
<feature type="compositionally biased region" description="Polar residues" evidence="1">
    <location>
        <begin position="54"/>
        <end position="78"/>
    </location>
</feature>
<protein>
    <submittedName>
        <fullName evidence="2">Uncharacterized protein</fullName>
    </submittedName>
</protein>
<name>A0A9Q3JCT0_9BASI</name>
<dbReference type="OrthoDB" id="8014242at2759"/>
<dbReference type="AlphaFoldDB" id="A0A9Q3JCT0"/>
<evidence type="ECO:0000313" key="2">
    <source>
        <dbReference type="EMBL" id="MBW0559784.1"/>
    </source>
</evidence>
<feature type="compositionally biased region" description="Basic and acidic residues" evidence="1">
    <location>
        <begin position="83"/>
        <end position="101"/>
    </location>
</feature>
<evidence type="ECO:0000256" key="1">
    <source>
        <dbReference type="SAM" id="MobiDB-lite"/>
    </source>
</evidence>
<comment type="caution">
    <text evidence="2">The sequence shown here is derived from an EMBL/GenBank/DDBJ whole genome shotgun (WGS) entry which is preliminary data.</text>
</comment>
<keyword evidence="3" id="KW-1185">Reference proteome</keyword>
<proteinExistence type="predicted"/>